<dbReference type="AlphaFoldDB" id="A0A8J2KUA7"/>
<gene>
    <name evidence="2" type="ORF">AFUS01_LOCUS31191</name>
</gene>
<keyword evidence="3" id="KW-1185">Reference proteome</keyword>
<evidence type="ECO:0000256" key="1">
    <source>
        <dbReference type="SAM" id="MobiDB-lite"/>
    </source>
</evidence>
<organism evidence="2 3">
    <name type="scientific">Allacma fusca</name>
    <dbReference type="NCBI Taxonomy" id="39272"/>
    <lineage>
        <taxon>Eukaryota</taxon>
        <taxon>Metazoa</taxon>
        <taxon>Ecdysozoa</taxon>
        <taxon>Arthropoda</taxon>
        <taxon>Hexapoda</taxon>
        <taxon>Collembola</taxon>
        <taxon>Symphypleona</taxon>
        <taxon>Sminthuridae</taxon>
        <taxon>Allacma</taxon>
    </lineage>
</organism>
<feature type="compositionally biased region" description="Polar residues" evidence="1">
    <location>
        <begin position="85"/>
        <end position="108"/>
    </location>
</feature>
<comment type="caution">
    <text evidence="2">The sequence shown here is derived from an EMBL/GenBank/DDBJ whole genome shotgun (WGS) entry which is preliminary data.</text>
</comment>
<protein>
    <submittedName>
        <fullName evidence="2">Uncharacterized protein</fullName>
    </submittedName>
</protein>
<feature type="compositionally biased region" description="Basic and acidic residues" evidence="1">
    <location>
        <begin position="109"/>
        <end position="123"/>
    </location>
</feature>
<evidence type="ECO:0000313" key="2">
    <source>
        <dbReference type="EMBL" id="CAG7820820.1"/>
    </source>
</evidence>
<name>A0A8J2KUA7_9HEXA</name>
<feature type="region of interest" description="Disordered" evidence="1">
    <location>
        <begin position="190"/>
        <end position="214"/>
    </location>
</feature>
<feature type="region of interest" description="Disordered" evidence="1">
    <location>
        <begin position="85"/>
        <end position="161"/>
    </location>
</feature>
<evidence type="ECO:0000313" key="3">
    <source>
        <dbReference type="Proteomes" id="UP000708208"/>
    </source>
</evidence>
<dbReference type="EMBL" id="CAJVCH010490982">
    <property type="protein sequence ID" value="CAG7820820.1"/>
    <property type="molecule type" value="Genomic_DNA"/>
</dbReference>
<accession>A0A8J2KUA7</accession>
<reference evidence="2" key="1">
    <citation type="submission" date="2021-06" db="EMBL/GenBank/DDBJ databases">
        <authorList>
            <person name="Hodson N. C."/>
            <person name="Mongue J. A."/>
            <person name="Jaron S. K."/>
        </authorList>
    </citation>
    <scope>NUCLEOTIDE SEQUENCE</scope>
</reference>
<sequence length="403" mass="46776">MDCAMQVERRDNLGVMQLLQAKIIHTDKLVRDWNEALQENFDRVLGLDLNYLAEIEKTLREWKFRIEVANSFEIRERQEVMTGVSTHGETHSGNTPVVSLTPVQTTEGGQEKIEAKPKVEDIHFPPPACSITSSDDDDKQHQKPAESLETNQHKGTKRQKDVVLEEKQKKELDDQLDYWKHREVTVAKDDSLPPRKRVSNIPPPELTEQSHLPQPVEGRKERITYGMVRQVSELPISRQYIPVIPETGHQREDAIRKITVQLYGSHEAFGPIKGIDNVRETFLREELQLQLTWSRFTKKETPIRGVTIHGCKIDIVSACVVINDWLQLTGRISEWRGKDYDNLQKMRKRIPGFQIQPDVTKVLWYDPKHIVGVKKQYCMYCWKENHKKCPYQGKVQGEINPYS</sequence>
<dbReference type="Proteomes" id="UP000708208">
    <property type="component" value="Unassembled WGS sequence"/>
</dbReference>
<proteinExistence type="predicted"/>